<protein>
    <submittedName>
        <fullName evidence="2">Bm9509</fullName>
    </submittedName>
</protein>
<dbReference type="EMBL" id="LN856924">
    <property type="protein sequence ID" value="CTP81156.1"/>
    <property type="molecule type" value="Genomic_DNA"/>
</dbReference>
<sequence length="114" mass="12304">MMGLLASAGGEDGGIAATANGQKKLSRSSLDEQSLLLGSPLLENSQADFGFVVVGKDKTQYRYGTPNMGCITMKRVMKVKMLGGRNWKKRYSETSDIEDTAVSPYQRCVGFGNS</sequence>
<proteinExistence type="predicted"/>
<organism evidence="2">
    <name type="scientific">Brugia malayi</name>
    <name type="common">Filarial nematode worm</name>
    <dbReference type="NCBI Taxonomy" id="6279"/>
    <lineage>
        <taxon>Eukaryota</taxon>
        <taxon>Metazoa</taxon>
        <taxon>Ecdysozoa</taxon>
        <taxon>Nematoda</taxon>
        <taxon>Chromadorea</taxon>
        <taxon>Rhabditida</taxon>
        <taxon>Spirurina</taxon>
        <taxon>Spiruromorpha</taxon>
        <taxon>Filarioidea</taxon>
        <taxon>Onchocercidae</taxon>
        <taxon>Brugia</taxon>
    </lineage>
</organism>
<evidence type="ECO:0000313" key="2">
    <source>
        <dbReference type="EMBL" id="CTP81156.1"/>
    </source>
</evidence>
<reference evidence="2" key="2">
    <citation type="submission" date="2012-12" db="EMBL/GenBank/DDBJ databases">
        <authorList>
            <consortium name="WormBase Consortium"/>
            <person name="Ghedin E."/>
            <person name="Paulini M."/>
        </authorList>
    </citation>
    <scope>NUCLEOTIDE SEQUENCE</scope>
    <source>
        <strain evidence="2">FR3</strain>
    </source>
</reference>
<reference evidence="2" key="1">
    <citation type="journal article" date="2007" name="Science">
        <title>Draft genome of the filarial nematode parasite Brugia malayi.</title>
        <authorList>
            <person name="Ghedin E."/>
            <person name="Wang S."/>
            <person name="Spiro D."/>
            <person name="Caler E."/>
            <person name="Zhao Q."/>
            <person name="Crabtree J."/>
            <person name="Allen J.E."/>
            <person name="Delcher A.L."/>
            <person name="Guiliano D.B."/>
            <person name="Miranda-Saavedra D."/>
            <person name="Angiuoli S.V."/>
            <person name="Creasy T."/>
            <person name="Amedeo P."/>
            <person name="Haas B."/>
            <person name="El-Sayed N.M."/>
            <person name="Wortman J.R."/>
            <person name="Feldblyum T."/>
            <person name="Tallon L."/>
            <person name="Schatz M."/>
            <person name="Shumway M."/>
            <person name="Koo H."/>
            <person name="Salzberg S.L."/>
            <person name="Schobel S."/>
            <person name="Pertea M."/>
            <person name="Pop M."/>
            <person name="White O."/>
            <person name="Barton G.J."/>
            <person name="Carlow C.K."/>
            <person name="Crawford M.J."/>
            <person name="Daub J."/>
            <person name="Dimmic M.W."/>
            <person name="Estes C.F."/>
            <person name="Foster J.M."/>
            <person name="Ganatra M."/>
            <person name="Gregory W.F."/>
            <person name="Johnson N.M."/>
            <person name="Jin J."/>
            <person name="Komuniecki R."/>
            <person name="Korf I."/>
            <person name="Kumar S."/>
            <person name="Laney S."/>
            <person name="Li B.W."/>
            <person name="Li W."/>
            <person name="Lindblom T.H."/>
            <person name="Lustigman S."/>
            <person name="Ma D."/>
            <person name="Maina C.V."/>
            <person name="Martin D.M."/>
            <person name="McCarter J.P."/>
            <person name="McReynolds L."/>
            <person name="Mitreva M."/>
            <person name="Nutman T.B."/>
            <person name="Parkinson J."/>
            <person name="Peregrin-Alvarez J.M."/>
            <person name="Poole C."/>
            <person name="Ren Q."/>
            <person name="Saunders L."/>
            <person name="Sluder A.E."/>
            <person name="Smith K."/>
            <person name="Stanke M."/>
            <person name="Unnasch T.R."/>
            <person name="Ware J."/>
            <person name="Wei A.D."/>
            <person name="Weil G."/>
            <person name="Williams D.J."/>
            <person name="Zhang Y."/>
            <person name="Williams S.A."/>
            <person name="Fraser-Liggett C."/>
            <person name="Slatko B."/>
            <person name="Blaxter M.L."/>
            <person name="Scott A.L."/>
        </authorList>
    </citation>
    <scope>NUCLEOTIDE SEQUENCE</scope>
    <source>
        <strain evidence="2">FR3</strain>
    </source>
</reference>
<feature type="region of interest" description="Disordered" evidence="1">
    <location>
        <begin position="1"/>
        <end position="26"/>
    </location>
</feature>
<accession>A0A1I9GEB9</accession>
<gene>
    <name evidence="2" type="primary">Bm9509</name>
    <name evidence="2" type="ORF">BM_Bm9509</name>
</gene>
<dbReference type="AlphaFoldDB" id="A0A1I9GEB9"/>
<name>A0A1I9GEB9_BRUMA</name>
<evidence type="ECO:0000256" key="1">
    <source>
        <dbReference type="SAM" id="MobiDB-lite"/>
    </source>
</evidence>